<comment type="catalytic activity">
    <reaction evidence="8">
        <text>fluoride(in) = fluoride(out)</text>
        <dbReference type="Rhea" id="RHEA:76159"/>
        <dbReference type="ChEBI" id="CHEBI:17051"/>
    </reaction>
    <physiologicalReaction direction="left-to-right" evidence="8">
        <dbReference type="Rhea" id="RHEA:76160"/>
    </physiologicalReaction>
</comment>
<comment type="caution">
    <text evidence="12">The sequence shown here is derived from an EMBL/GenBank/DDBJ whole genome shotgun (WGS) entry which is preliminary data.</text>
</comment>
<comment type="similarity">
    <text evidence="7 10">Belongs to the fluoride channel Fluc/FEX (TC 1.A.43) family.</text>
</comment>
<keyword evidence="4 10" id="KW-1133">Transmembrane helix</keyword>
<evidence type="ECO:0000256" key="5">
    <source>
        <dbReference type="ARBA" id="ARBA00023136"/>
    </source>
</evidence>
<feature type="region of interest" description="Disordered" evidence="11">
    <location>
        <begin position="1"/>
        <end position="50"/>
    </location>
</feature>
<feature type="transmembrane region" description="Helical" evidence="10">
    <location>
        <begin position="130"/>
        <end position="149"/>
    </location>
</feature>
<dbReference type="NCBIfam" id="TIGR00494">
    <property type="entry name" value="crcB"/>
    <property type="match status" value="1"/>
</dbReference>
<dbReference type="RefSeq" id="WP_344234730.1">
    <property type="nucleotide sequence ID" value="NZ_BAAAPH010000010.1"/>
</dbReference>
<keyword evidence="10" id="KW-0915">Sodium</keyword>
<feature type="compositionally biased region" description="Basic and acidic residues" evidence="11">
    <location>
        <begin position="17"/>
        <end position="33"/>
    </location>
</feature>
<evidence type="ECO:0000313" key="13">
    <source>
        <dbReference type="Proteomes" id="UP001501705"/>
    </source>
</evidence>
<evidence type="ECO:0000256" key="6">
    <source>
        <dbReference type="ARBA" id="ARBA00023303"/>
    </source>
</evidence>
<keyword evidence="6 10" id="KW-0407">Ion channel</keyword>
<evidence type="ECO:0000256" key="9">
    <source>
        <dbReference type="ARBA" id="ARBA00049940"/>
    </source>
</evidence>
<keyword evidence="3 10" id="KW-0812">Transmembrane</keyword>
<feature type="compositionally biased region" description="Basic and acidic residues" evidence="11">
    <location>
        <begin position="1"/>
        <end position="10"/>
    </location>
</feature>
<evidence type="ECO:0000256" key="2">
    <source>
        <dbReference type="ARBA" id="ARBA00022475"/>
    </source>
</evidence>
<keyword evidence="10" id="KW-0813">Transport</keyword>
<comment type="function">
    <text evidence="9 10">Fluoride-specific ion channel. Important for reducing fluoride concentration in the cell, thus reducing its toxicity.</text>
</comment>
<gene>
    <name evidence="10" type="primary">fluC</name>
    <name evidence="10" type="synonym">crcB</name>
    <name evidence="12" type="ORF">GCM10009804_36210</name>
</gene>
<dbReference type="Proteomes" id="UP001501705">
    <property type="component" value="Unassembled WGS sequence"/>
</dbReference>
<organism evidence="12 13">
    <name type="scientific">Kribbella hippodromi</name>
    <dbReference type="NCBI Taxonomy" id="434347"/>
    <lineage>
        <taxon>Bacteria</taxon>
        <taxon>Bacillati</taxon>
        <taxon>Actinomycetota</taxon>
        <taxon>Actinomycetes</taxon>
        <taxon>Propionibacteriales</taxon>
        <taxon>Kribbellaceae</taxon>
        <taxon>Kribbella</taxon>
    </lineage>
</organism>
<accession>A0ABP4PFW7</accession>
<evidence type="ECO:0000256" key="1">
    <source>
        <dbReference type="ARBA" id="ARBA00004651"/>
    </source>
</evidence>
<dbReference type="Pfam" id="PF02537">
    <property type="entry name" value="CRCB"/>
    <property type="match status" value="1"/>
</dbReference>
<feature type="transmembrane region" description="Helical" evidence="10">
    <location>
        <begin position="100"/>
        <end position="118"/>
    </location>
</feature>
<keyword evidence="2 10" id="KW-1003">Cell membrane</keyword>
<keyword evidence="10" id="KW-0479">Metal-binding</keyword>
<proteinExistence type="inferred from homology"/>
<evidence type="ECO:0000256" key="10">
    <source>
        <dbReference type="HAMAP-Rule" id="MF_00454"/>
    </source>
</evidence>
<comment type="activity regulation">
    <text evidence="10">Na(+) is not transported, but it plays an essential structural role and its presence is essential for fluoride channel function.</text>
</comment>
<keyword evidence="5 10" id="KW-0472">Membrane</keyword>
<dbReference type="InterPro" id="IPR003691">
    <property type="entry name" value="FluC"/>
</dbReference>
<evidence type="ECO:0000256" key="7">
    <source>
        <dbReference type="ARBA" id="ARBA00035120"/>
    </source>
</evidence>
<protein>
    <recommendedName>
        <fullName evidence="10">Fluoride-specific ion channel FluC</fullName>
    </recommendedName>
</protein>
<dbReference type="EMBL" id="BAAAPH010000010">
    <property type="protein sequence ID" value="GAA1576222.1"/>
    <property type="molecule type" value="Genomic_DNA"/>
</dbReference>
<dbReference type="HAMAP" id="MF_00454">
    <property type="entry name" value="FluC"/>
    <property type="match status" value="1"/>
</dbReference>
<keyword evidence="13" id="KW-1185">Reference proteome</keyword>
<feature type="binding site" evidence="10">
    <location>
        <position position="140"/>
    </location>
    <ligand>
        <name>Na(+)</name>
        <dbReference type="ChEBI" id="CHEBI:29101"/>
        <note>structural</note>
    </ligand>
</feature>
<dbReference type="PANTHER" id="PTHR28259:SF1">
    <property type="entry name" value="FLUORIDE EXPORT PROTEIN 1-RELATED"/>
    <property type="match status" value="1"/>
</dbReference>
<feature type="transmembrane region" description="Helical" evidence="10">
    <location>
        <begin position="161"/>
        <end position="187"/>
    </location>
</feature>
<sequence>MQHDPNEHPDAPGPPPHVERDAVGSPHVERDPGAQHLAGQLPRGPVDSDVDLRIDGRDRRAHDPRVLAAIAVGGALGASARYLISLAWPIAPGGFPVNTLIINIVGCGLIGILMVVVTDVLTQQRLLRPFLGTGVLGGFTTFSTYAVDIQKLITGGYAGTALLYLAATIVGALLAVWTTVTATRALVSRSSR</sequence>
<reference evidence="13" key="1">
    <citation type="journal article" date="2019" name="Int. J. Syst. Evol. Microbiol.">
        <title>The Global Catalogue of Microorganisms (GCM) 10K type strain sequencing project: providing services to taxonomists for standard genome sequencing and annotation.</title>
        <authorList>
            <consortium name="The Broad Institute Genomics Platform"/>
            <consortium name="The Broad Institute Genome Sequencing Center for Infectious Disease"/>
            <person name="Wu L."/>
            <person name="Ma J."/>
        </authorList>
    </citation>
    <scope>NUCLEOTIDE SEQUENCE [LARGE SCALE GENOMIC DNA]</scope>
    <source>
        <strain evidence="13">JCM 15572</strain>
    </source>
</reference>
<name>A0ABP4PFW7_9ACTN</name>
<comment type="subcellular location">
    <subcellularLocation>
        <location evidence="1 10">Cell membrane</location>
        <topology evidence="1 10">Multi-pass membrane protein</topology>
    </subcellularLocation>
</comment>
<evidence type="ECO:0000256" key="4">
    <source>
        <dbReference type="ARBA" id="ARBA00022989"/>
    </source>
</evidence>
<evidence type="ECO:0000313" key="12">
    <source>
        <dbReference type="EMBL" id="GAA1576222.1"/>
    </source>
</evidence>
<keyword evidence="10" id="KW-0406">Ion transport</keyword>
<dbReference type="PANTHER" id="PTHR28259">
    <property type="entry name" value="FLUORIDE EXPORT PROTEIN 1-RELATED"/>
    <property type="match status" value="1"/>
</dbReference>
<feature type="binding site" evidence="10">
    <location>
        <position position="137"/>
    </location>
    <ligand>
        <name>Na(+)</name>
        <dbReference type="ChEBI" id="CHEBI:29101"/>
        <note>structural</note>
    </ligand>
</feature>
<evidence type="ECO:0000256" key="3">
    <source>
        <dbReference type="ARBA" id="ARBA00022692"/>
    </source>
</evidence>
<feature type="transmembrane region" description="Helical" evidence="10">
    <location>
        <begin position="66"/>
        <end position="88"/>
    </location>
</feature>
<evidence type="ECO:0000256" key="11">
    <source>
        <dbReference type="SAM" id="MobiDB-lite"/>
    </source>
</evidence>
<evidence type="ECO:0000256" key="8">
    <source>
        <dbReference type="ARBA" id="ARBA00035585"/>
    </source>
</evidence>